<evidence type="ECO:0000313" key="1">
    <source>
        <dbReference type="EMBL" id="QGH35967.1"/>
    </source>
</evidence>
<dbReference type="PANTHER" id="PTHR36848">
    <property type="entry name" value="DNA-BINDING PROTEIN (PUTATIVE SECRETED PROTEIN)-RELATED"/>
    <property type="match status" value="1"/>
</dbReference>
<name>A0A5Q2TPC7_9BACI</name>
<dbReference type="InterPro" id="IPR053161">
    <property type="entry name" value="Ulvan_degrading_GH"/>
</dbReference>
<dbReference type="AlphaFoldDB" id="A0A5Q2TPC7"/>
<evidence type="ECO:0000313" key="2">
    <source>
        <dbReference type="Proteomes" id="UP000339690"/>
    </source>
</evidence>
<dbReference type="Gene3D" id="2.60.120.260">
    <property type="entry name" value="Galactose-binding domain-like"/>
    <property type="match status" value="1"/>
</dbReference>
<reference evidence="1 2" key="1">
    <citation type="submission" date="2019-11" db="EMBL/GenBank/DDBJ databases">
        <title>Gracilibacillus salitolerans sp. nov., a moderate halophile isolated from a saline soil in northwest China.</title>
        <authorList>
            <person name="Gan L."/>
        </authorList>
    </citation>
    <scope>NUCLEOTIDE SEQUENCE [LARGE SCALE GENOMIC DNA]</scope>
    <source>
        <strain evidence="1 2">SCU50</strain>
    </source>
</reference>
<protein>
    <recommendedName>
        <fullName evidence="3">Alpha-L-rhamnosidase</fullName>
    </recommendedName>
</protein>
<dbReference type="InterPro" id="IPR008979">
    <property type="entry name" value="Galactose-bd-like_sf"/>
</dbReference>
<dbReference type="SUPFAM" id="SSF49785">
    <property type="entry name" value="Galactose-binding domain-like"/>
    <property type="match status" value="1"/>
</dbReference>
<sequence length="1049" mass="121915">MMNIQSFNQPNPEYGIHPFWFWNGELTEEEISYQLKEMADKHVTGVYICARQGMDVPYLSDQWFDKVEYAIQIAASYGMDVWLYDEYPYPSGMAGGEVTLEHKDAKQTNLVHHAEKVNGEQKVRITLPWGKILFARAVPVKPDTKELKWEEAIDLKLKIGNSQVEHIYQKTGLTAYNQRRFFTYGPKKVLEWDAPNGSWEIHCFIEEEIEDFKYYGTFVDPLHKEAIQSFIQLTHDRYLEKLGPHFGKTVKGMFTDETHLLGRFPWSPQLVPYIKDTYGYDIREYLYLLITDAKDYAKIRYHYFQSIHVLLRDTYHKQIHDWCEKAGIDYVAEVPSARMSGQVYSHVPGGDSAHEKLGRSLDWIFKRYFFSMRANPKMISALSNQLNRDRALIECFHSVGWSMTLQDAKWMIDRLAVLGINFFNFHAFFYTLNSLVKHDAPPSQFIQNPYWKHYRKLGDYVSRISYLMSQGEVIRPIAVLDPTTSFWTKMANPFASFSYAGESEQEKATLENLKNDWADICLELTKGYKDYDHLDPEILWKAEIADGKIKIGKATYAVLILPPMTNLEKQAWKQIKLFLQQGGTVIANGLLPYEDIGEDTSHYQEMKQLFDEDDNKSQVNAYFIPFSNASEKTKPLFSLLENILDEEVFVDVKDQSQSFLVQHRKLDDSELLFVTNQEEGRHEVSLGLYKAKENHAYYLIDLERGERTLMSSVFRDGFSQIDLQFEPYQSYMVQIEKNSDPIATSEKEGKIIEIASKQEWQMETKEKNIVRFDSFHLNIAGSEVQQSQVTAKTFIDQCEDLSKNNSLPVSFKQLFGTPMKLHLNYPIEVNYQTNFIVENMPTDCTLMMDRKAISEDLSIYINHQKIDTESFQQMFVYDHNNIVSDIRRHLLEGENLIAIKGKVYKDWDGVVDPIYFRGDFGVQFNEEKTPILVEKPTTAHSLIGPFERLPFYAGTLEFTRNIELNPENTSYQINIEEIDDIHDVVEVMVNDVSLGVKAWSPYVWEISGDLLRNGENKIAIQITNTLAGLLEGKYFDYKKHELIDVRDTE</sequence>
<keyword evidence="2" id="KW-1185">Reference proteome</keyword>
<dbReference type="Pfam" id="PF17132">
    <property type="entry name" value="Glyco_hydro_106"/>
    <property type="match status" value="1"/>
</dbReference>
<gene>
    <name evidence="1" type="ORF">GI584_18755</name>
</gene>
<evidence type="ECO:0008006" key="3">
    <source>
        <dbReference type="Google" id="ProtNLM"/>
    </source>
</evidence>
<proteinExistence type="predicted"/>
<dbReference type="KEGG" id="grc:GI584_18755"/>
<organism evidence="1 2">
    <name type="scientific">Gracilibacillus salitolerans</name>
    <dbReference type="NCBI Taxonomy" id="2663022"/>
    <lineage>
        <taxon>Bacteria</taxon>
        <taxon>Bacillati</taxon>
        <taxon>Bacillota</taxon>
        <taxon>Bacilli</taxon>
        <taxon>Bacillales</taxon>
        <taxon>Bacillaceae</taxon>
        <taxon>Gracilibacillus</taxon>
    </lineage>
</organism>
<accession>A0A5Q2TPC7</accession>
<dbReference type="EMBL" id="CP045915">
    <property type="protein sequence ID" value="QGH35967.1"/>
    <property type="molecule type" value="Genomic_DNA"/>
</dbReference>
<dbReference type="Proteomes" id="UP000339690">
    <property type="component" value="Chromosome"/>
</dbReference>
<dbReference type="PANTHER" id="PTHR36848:SF2">
    <property type="entry name" value="SECRETED PROTEIN"/>
    <property type="match status" value="1"/>
</dbReference>